<accession>A0AAN1BF44</accession>
<dbReference type="Proteomes" id="UP000194159">
    <property type="component" value="Chromosome"/>
</dbReference>
<dbReference type="EMBL" id="CP020906">
    <property type="protein sequence ID" value="ARQ09923.1"/>
    <property type="molecule type" value="Genomic_DNA"/>
</dbReference>
<sequence>MESPGWYPDAEPYEFGGVEQAEAMTDRPIAPAAKIPRNLLMDASPIPLRSVSESRSFENHGRVSRGHLFRDHSAPEDIGAPFNGRQPQPRRFVPIGINYACNTLISLAVPAILQGSTTQMTPRKRY</sequence>
<dbReference type="AlphaFoldDB" id="A0AAN1BF44"/>
<evidence type="ECO:0000313" key="2">
    <source>
        <dbReference type="EMBL" id="ARQ09923.1"/>
    </source>
</evidence>
<proteinExistence type="predicted"/>
<evidence type="ECO:0000256" key="1">
    <source>
        <dbReference type="SAM" id="MobiDB-lite"/>
    </source>
</evidence>
<organism evidence="2 3">
    <name type="scientific">Rhizobium etli</name>
    <dbReference type="NCBI Taxonomy" id="29449"/>
    <lineage>
        <taxon>Bacteria</taxon>
        <taxon>Pseudomonadati</taxon>
        <taxon>Pseudomonadota</taxon>
        <taxon>Alphaproteobacteria</taxon>
        <taxon>Hyphomicrobiales</taxon>
        <taxon>Rhizobiaceae</taxon>
        <taxon>Rhizobium/Agrobacterium group</taxon>
        <taxon>Rhizobium</taxon>
    </lineage>
</organism>
<gene>
    <name evidence="2" type="ORF">NXC12_CH01883</name>
</gene>
<reference evidence="2 3" key="1">
    <citation type="submission" date="2017-04" db="EMBL/GenBank/DDBJ databases">
        <title>Complete genome sequences of Rhizobium genomic linages associated to common bean (phaseolus vulgaris).</title>
        <authorList>
            <person name="Santamaria R.I."/>
            <person name="Bustos P."/>
            <person name="Perez-Carrascal O."/>
            <person name="Martinez-Flores I."/>
            <person name="Juarez S."/>
            <person name="Lozano L."/>
            <person name="Miranda F."/>
            <person name="Vinuesa P."/>
            <person name="Martinez-Romero E."/>
            <person name="Cevallos M.A."/>
            <person name="Romero D."/>
            <person name="Davila G."/>
            <person name="Gonzalez V."/>
        </authorList>
    </citation>
    <scope>NUCLEOTIDE SEQUENCE [LARGE SCALE GENOMIC DNA]</scope>
    <source>
        <strain evidence="2 3">NXC12</strain>
    </source>
</reference>
<evidence type="ECO:0000313" key="3">
    <source>
        <dbReference type="Proteomes" id="UP000194159"/>
    </source>
</evidence>
<protein>
    <submittedName>
        <fullName evidence="2">Uncharacterized protein</fullName>
    </submittedName>
</protein>
<name>A0AAN1BF44_RHIET</name>
<feature type="region of interest" description="Disordered" evidence="1">
    <location>
        <begin position="52"/>
        <end position="87"/>
    </location>
</feature>